<dbReference type="Pfam" id="PF05119">
    <property type="entry name" value="Terminase_4"/>
    <property type="match status" value="1"/>
</dbReference>
<name>A0A2G9WY58_9HYPH</name>
<dbReference type="AlphaFoldDB" id="A0A2G9WY58"/>
<gene>
    <name evidence="2" type="ORF">CJ014_10150</name>
</gene>
<organism evidence="2 3">
    <name type="scientific">Pleomorphomonas carboxyditropha</name>
    <dbReference type="NCBI Taxonomy" id="2023338"/>
    <lineage>
        <taxon>Bacteria</taxon>
        <taxon>Pseudomonadati</taxon>
        <taxon>Pseudomonadota</taxon>
        <taxon>Alphaproteobacteria</taxon>
        <taxon>Hyphomicrobiales</taxon>
        <taxon>Pleomorphomonadaceae</taxon>
        <taxon>Pleomorphomonas</taxon>
    </lineage>
</organism>
<keyword evidence="3" id="KW-1185">Reference proteome</keyword>
<dbReference type="InterPro" id="IPR006448">
    <property type="entry name" value="Phage_term_ssu_P27"/>
</dbReference>
<evidence type="ECO:0000313" key="2">
    <source>
        <dbReference type="EMBL" id="PIO99656.1"/>
    </source>
</evidence>
<dbReference type="Proteomes" id="UP000231070">
    <property type="component" value="Unassembled WGS sequence"/>
</dbReference>
<comment type="caution">
    <text evidence="2">The sequence shown here is derived from an EMBL/GenBank/DDBJ whole genome shotgun (WGS) entry which is preliminary data.</text>
</comment>
<reference evidence="2 3" key="1">
    <citation type="submission" date="2017-08" db="EMBL/GenBank/DDBJ databases">
        <title>Pleomorphomonas carboxidotrophicus sp. nov., a new mesophilic hydrogenogenic carboxidotroph.</title>
        <authorList>
            <person name="Esquivel-Elizondo S."/>
            <person name="Krajmalnik-Brown R."/>
            <person name="Maldonado J."/>
        </authorList>
    </citation>
    <scope>NUCLEOTIDE SEQUENCE [LARGE SCALE GENOMIC DNA]</scope>
    <source>
        <strain evidence="2 3">SVCO-16</strain>
    </source>
</reference>
<evidence type="ECO:0008006" key="4">
    <source>
        <dbReference type="Google" id="ProtNLM"/>
    </source>
</evidence>
<dbReference type="NCBIfam" id="TIGR01558">
    <property type="entry name" value="sm_term_P27"/>
    <property type="match status" value="1"/>
</dbReference>
<dbReference type="EMBL" id="NQVN01000004">
    <property type="protein sequence ID" value="PIO99656.1"/>
    <property type="molecule type" value="Genomic_DNA"/>
</dbReference>
<feature type="region of interest" description="Disordered" evidence="1">
    <location>
        <begin position="1"/>
        <end position="69"/>
    </location>
</feature>
<evidence type="ECO:0000313" key="3">
    <source>
        <dbReference type="Proteomes" id="UP000231070"/>
    </source>
</evidence>
<evidence type="ECO:0000256" key="1">
    <source>
        <dbReference type="SAM" id="MobiDB-lite"/>
    </source>
</evidence>
<accession>A0A2G9WY58</accession>
<sequence length="182" mass="19678">MVRRPDHDRSVGDRWPGLRHPGRSRDRPARRTRDQGESSGGGSMRGRRPTLKAVDGGLNRVPPMPSHLPESCLDDWRTTTADLQGRGLLLPAVLPVVAEYIGGLAIARECRAAIFKDGPIVRTAQGNPKPHPAANMLKSQGELVARLAAELGLTALGRSRAGIRDQERKADAAADPFDEFGL</sequence>
<protein>
    <recommendedName>
        <fullName evidence="4">Phage terminase small subunit P27 family</fullName>
    </recommendedName>
</protein>
<feature type="compositionally biased region" description="Basic and acidic residues" evidence="1">
    <location>
        <begin position="23"/>
        <end position="36"/>
    </location>
</feature>
<dbReference type="OrthoDB" id="7843333at2"/>
<proteinExistence type="predicted"/>
<feature type="compositionally biased region" description="Basic and acidic residues" evidence="1">
    <location>
        <begin position="1"/>
        <end position="12"/>
    </location>
</feature>